<feature type="domain" description="ShKT" evidence="3">
    <location>
        <begin position="65"/>
        <end position="97"/>
    </location>
</feature>
<name>A0A2G5U7J1_9PELO</name>
<dbReference type="Proteomes" id="UP000230233">
    <property type="component" value="Chromosome IV"/>
</dbReference>
<evidence type="ECO:0000313" key="4">
    <source>
        <dbReference type="EMBL" id="PIC35321.1"/>
    </source>
</evidence>
<evidence type="ECO:0000259" key="3">
    <source>
        <dbReference type="PROSITE" id="PS51670"/>
    </source>
</evidence>
<evidence type="ECO:0000256" key="2">
    <source>
        <dbReference type="SAM" id="SignalP"/>
    </source>
</evidence>
<keyword evidence="5" id="KW-1185">Reference proteome</keyword>
<dbReference type="SMART" id="SM00254">
    <property type="entry name" value="ShKT"/>
    <property type="match status" value="3"/>
</dbReference>
<feature type="disulfide bond" evidence="1">
    <location>
        <begin position="109"/>
        <end position="143"/>
    </location>
</feature>
<dbReference type="AlphaFoldDB" id="A0A2G5U7J1"/>
<keyword evidence="2" id="KW-0732">Signal</keyword>
<dbReference type="STRING" id="1611254.A0A2G5U7J1"/>
<comment type="caution">
    <text evidence="4">The sequence shown here is derived from an EMBL/GenBank/DDBJ whole genome shotgun (WGS) entry which is preliminary data.</text>
</comment>
<feature type="chain" id="PRO_5013835218" description="ShKT domain-containing protein" evidence="2">
    <location>
        <begin position="18"/>
        <end position="214"/>
    </location>
</feature>
<feature type="signal peptide" evidence="2">
    <location>
        <begin position="1"/>
        <end position="17"/>
    </location>
</feature>
<dbReference type="PANTHER" id="PTHR21724:SF101">
    <property type="entry name" value="SHKT DOMAIN-CONTAINING PROTEIN"/>
    <property type="match status" value="1"/>
</dbReference>
<dbReference type="InterPro" id="IPR003582">
    <property type="entry name" value="ShKT_dom"/>
</dbReference>
<protein>
    <recommendedName>
        <fullName evidence="3">ShKT domain-containing protein</fullName>
    </recommendedName>
</protein>
<reference evidence="5" key="1">
    <citation type="submission" date="2017-10" db="EMBL/GenBank/DDBJ databases">
        <title>Rapid genome shrinkage in a self-fertile nematode reveals novel sperm competition proteins.</title>
        <authorList>
            <person name="Yin D."/>
            <person name="Schwarz E.M."/>
            <person name="Thomas C.G."/>
            <person name="Felde R.L."/>
            <person name="Korf I.F."/>
            <person name="Cutter A.D."/>
            <person name="Schartner C.M."/>
            <person name="Ralston E.J."/>
            <person name="Meyer B.J."/>
            <person name="Haag E.S."/>
        </authorList>
    </citation>
    <scope>NUCLEOTIDE SEQUENCE [LARGE SCALE GENOMIC DNA]</scope>
    <source>
        <strain evidence="5">JU1422</strain>
    </source>
</reference>
<proteinExistence type="predicted"/>
<dbReference type="PROSITE" id="PS51670">
    <property type="entry name" value="SHKT"/>
    <property type="match status" value="2"/>
</dbReference>
<accession>A0A2G5U7J1</accession>
<feature type="disulfide bond" evidence="1">
    <location>
        <begin position="72"/>
        <end position="90"/>
    </location>
</feature>
<evidence type="ECO:0000256" key="1">
    <source>
        <dbReference type="PROSITE-ProRule" id="PRU01005"/>
    </source>
</evidence>
<gene>
    <name evidence="4" type="primary">Cni-M04G7.1</name>
    <name evidence="4" type="synonym">Cnig_chr_IV.g14715</name>
    <name evidence="4" type="ORF">B9Z55_014715</name>
</gene>
<feature type="domain" description="ShKT" evidence="3">
    <location>
        <begin position="109"/>
        <end position="143"/>
    </location>
</feature>
<dbReference type="PANTHER" id="PTHR21724">
    <property type="entry name" value="SHKT DOMAIN-CONTAINING PROTEIN"/>
    <property type="match status" value="1"/>
</dbReference>
<dbReference type="Gene3D" id="1.10.10.1870">
    <property type="entry name" value="ShTK domain-like"/>
    <property type="match status" value="1"/>
</dbReference>
<evidence type="ECO:0000313" key="5">
    <source>
        <dbReference type="Proteomes" id="UP000230233"/>
    </source>
</evidence>
<organism evidence="4 5">
    <name type="scientific">Caenorhabditis nigoni</name>
    <dbReference type="NCBI Taxonomy" id="1611254"/>
    <lineage>
        <taxon>Eukaryota</taxon>
        <taxon>Metazoa</taxon>
        <taxon>Ecdysozoa</taxon>
        <taxon>Nematoda</taxon>
        <taxon>Chromadorea</taxon>
        <taxon>Rhabditida</taxon>
        <taxon>Rhabditina</taxon>
        <taxon>Rhabditomorpha</taxon>
        <taxon>Rhabditoidea</taxon>
        <taxon>Rhabditidae</taxon>
        <taxon>Peloderinae</taxon>
        <taxon>Caenorhabditis</taxon>
    </lineage>
</organism>
<sequence>MSLKLAFFVGLVGLAACQNATRAPGSYCKGQSRSECFMGSCPSGFECIGNQCCSEADVVQPGGDCTDYLSDCSNVECNSIGMQDFARANCARTCNMCYSSASVSPQYACTDLLTDCANRTSSCQDIDFVDMMALYCPRTCNLCLWQAATKIPNCGNQLPDCATRGNFCSATSVSLYQKRVGCGNTCGLCSSAPSTPATVQLSTNSNGFLFFGRK</sequence>
<dbReference type="PROSITE" id="PS51257">
    <property type="entry name" value="PROKAR_LIPOPROTEIN"/>
    <property type="match status" value="1"/>
</dbReference>
<dbReference type="OrthoDB" id="5779521at2759"/>
<comment type="caution">
    <text evidence="1">Lacks conserved residue(s) required for the propagation of feature annotation.</text>
</comment>
<dbReference type="Pfam" id="PF01549">
    <property type="entry name" value="ShK"/>
    <property type="match status" value="3"/>
</dbReference>
<dbReference type="EMBL" id="PDUG01000004">
    <property type="protein sequence ID" value="PIC35321.1"/>
    <property type="molecule type" value="Genomic_DNA"/>
</dbReference>
<keyword evidence="1" id="KW-1015">Disulfide bond</keyword>